<sequence>MPRRVFPGFRRGAGCRLSGACRLQHVPGEALGAFMTVLDGQTLADLLAPPGLEAMAARIG</sequence>
<accession>A0A511BQC2</accession>
<dbReference type="AlphaFoldDB" id="A0A511BQC2"/>
<keyword evidence="2" id="KW-1185">Reference proteome</keyword>
<reference evidence="1 2" key="1">
    <citation type="submission" date="2019-07" db="EMBL/GenBank/DDBJ databases">
        <title>Whole genome shotgun sequence of Swaminathania salitolerans NBRC 104436.</title>
        <authorList>
            <person name="Hosoyama A."/>
            <person name="Uohara A."/>
            <person name="Ohji S."/>
            <person name="Ichikawa N."/>
        </authorList>
    </citation>
    <scope>NUCLEOTIDE SEQUENCE [LARGE SCALE GENOMIC DNA]</scope>
    <source>
        <strain evidence="1 2">NBRC 104436</strain>
    </source>
</reference>
<name>A0A511BQC2_9PROT</name>
<gene>
    <name evidence="1" type="ORF">SSA02_17100</name>
</gene>
<comment type="caution">
    <text evidence="1">The sequence shown here is derived from an EMBL/GenBank/DDBJ whole genome shotgun (WGS) entry which is preliminary data.</text>
</comment>
<protein>
    <submittedName>
        <fullName evidence="1">Uncharacterized protein</fullName>
    </submittedName>
</protein>
<proteinExistence type="predicted"/>
<dbReference type="Proteomes" id="UP000321405">
    <property type="component" value="Unassembled WGS sequence"/>
</dbReference>
<evidence type="ECO:0000313" key="1">
    <source>
        <dbReference type="EMBL" id="GEL02547.1"/>
    </source>
</evidence>
<organism evidence="1 2">
    <name type="scientific">Swaminathania salitolerans</name>
    <dbReference type="NCBI Taxonomy" id="182838"/>
    <lineage>
        <taxon>Bacteria</taxon>
        <taxon>Pseudomonadati</taxon>
        <taxon>Pseudomonadota</taxon>
        <taxon>Alphaproteobacteria</taxon>
        <taxon>Acetobacterales</taxon>
        <taxon>Acetobacteraceae</taxon>
        <taxon>Swaminathania</taxon>
    </lineage>
</organism>
<evidence type="ECO:0000313" key="2">
    <source>
        <dbReference type="Proteomes" id="UP000321405"/>
    </source>
</evidence>
<dbReference type="EMBL" id="BJVC01000003">
    <property type="protein sequence ID" value="GEL02547.1"/>
    <property type="molecule type" value="Genomic_DNA"/>
</dbReference>